<dbReference type="GO" id="GO:0034626">
    <property type="term" value="P:fatty acid elongation, polyunsaturated fatty acid"/>
    <property type="evidence" value="ECO:0007669"/>
    <property type="project" value="TreeGrafter"/>
</dbReference>
<comment type="subcellular location">
    <subcellularLocation>
        <location evidence="1">Membrane</location>
        <topology evidence="1">Multi-pass membrane protein</topology>
    </subcellularLocation>
</comment>
<dbReference type="GO" id="GO:0034625">
    <property type="term" value="P:fatty acid elongation, monounsaturated fatty acid"/>
    <property type="evidence" value="ECO:0007669"/>
    <property type="project" value="TreeGrafter"/>
</dbReference>
<dbReference type="OrthoDB" id="434092at2759"/>
<dbReference type="GO" id="GO:0030148">
    <property type="term" value="P:sphingolipid biosynthetic process"/>
    <property type="evidence" value="ECO:0007669"/>
    <property type="project" value="TreeGrafter"/>
</dbReference>
<keyword evidence="7 10" id="KW-0443">Lipid metabolism</keyword>
<comment type="catalytic activity">
    <reaction evidence="10">
        <text>a very-long-chain acyl-CoA + malonyl-CoA + H(+) = a very-long-chain 3-oxoacyl-CoA + CO2 + CoA</text>
        <dbReference type="Rhea" id="RHEA:32727"/>
        <dbReference type="ChEBI" id="CHEBI:15378"/>
        <dbReference type="ChEBI" id="CHEBI:16526"/>
        <dbReference type="ChEBI" id="CHEBI:57287"/>
        <dbReference type="ChEBI" id="CHEBI:57384"/>
        <dbReference type="ChEBI" id="CHEBI:90725"/>
        <dbReference type="ChEBI" id="CHEBI:90736"/>
        <dbReference type="EC" id="2.3.1.199"/>
    </reaction>
</comment>
<proteinExistence type="inferred from homology"/>
<keyword evidence="2 10" id="KW-0444">Lipid biosynthesis</keyword>
<dbReference type="GO" id="GO:0019367">
    <property type="term" value="P:fatty acid elongation, saturated fatty acid"/>
    <property type="evidence" value="ECO:0007669"/>
    <property type="project" value="TreeGrafter"/>
</dbReference>
<feature type="transmembrane region" description="Helical" evidence="10">
    <location>
        <begin position="253"/>
        <end position="273"/>
    </location>
</feature>
<evidence type="ECO:0000256" key="6">
    <source>
        <dbReference type="ARBA" id="ARBA00022989"/>
    </source>
</evidence>
<dbReference type="PROSITE" id="PS01188">
    <property type="entry name" value="ELO"/>
    <property type="match status" value="1"/>
</dbReference>
<evidence type="ECO:0000256" key="2">
    <source>
        <dbReference type="ARBA" id="ARBA00022516"/>
    </source>
</evidence>
<feature type="transmembrane region" description="Helical" evidence="10">
    <location>
        <begin position="111"/>
        <end position="134"/>
    </location>
</feature>
<dbReference type="EC" id="2.3.1.199" evidence="10"/>
<keyword evidence="8 10" id="KW-0472">Membrane</keyword>
<evidence type="ECO:0000256" key="5">
    <source>
        <dbReference type="ARBA" id="ARBA00022832"/>
    </source>
</evidence>
<evidence type="ECO:0000256" key="1">
    <source>
        <dbReference type="ARBA" id="ARBA00004141"/>
    </source>
</evidence>
<evidence type="ECO:0000256" key="4">
    <source>
        <dbReference type="ARBA" id="ARBA00022692"/>
    </source>
</evidence>
<feature type="transmembrane region" description="Helical" evidence="10">
    <location>
        <begin position="71"/>
        <end position="90"/>
    </location>
</feature>
<dbReference type="GO" id="GO:0009922">
    <property type="term" value="F:fatty acid elongase activity"/>
    <property type="evidence" value="ECO:0007669"/>
    <property type="project" value="UniProtKB-EC"/>
</dbReference>
<dbReference type="InterPro" id="IPR030457">
    <property type="entry name" value="ELO_CS"/>
</dbReference>
<keyword evidence="3 10" id="KW-0808">Transferase</keyword>
<keyword evidence="9 10" id="KW-0275">Fatty acid biosynthesis</keyword>
<organism evidence="11">
    <name type="scientific">Lepeophtheirus salmonis</name>
    <name type="common">Salmon louse</name>
    <name type="synonym">Caligus salmonis</name>
    <dbReference type="NCBI Taxonomy" id="72036"/>
    <lineage>
        <taxon>Eukaryota</taxon>
        <taxon>Metazoa</taxon>
        <taxon>Ecdysozoa</taxon>
        <taxon>Arthropoda</taxon>
        <taxon>Crustacea</taxon>
        <taxon>Multicrustacea</taxon>
        <taxon>Hexanauplia</taxon>
        <taxon>Copepoda</taxon>
        <taxon>Siphonostomatoida</taxon>
        <taxon>Caligidae</taxon>
        <taxon>Lepeophtheirus</taxon>
    </lineage>
</organism>
<evidence type="ECO:0000256" key="10">
    <source>
        <dbReference type="RuleBase" id="RU361115"/>
    </source>
</evidence>
<feature type="transmembrane region" description="Helical" evidence="10">
    <location>
        <begin position="186"/>
        <end position="203"/>
    </location>
</feature>
<keyword evidence="5 10" id="KW-0276">Fatty acid metabolism</keyword>
<feature type="transmembrane region" description="Helical" evidence="10">
    <location>
        <begin position="215"/>
        <end position="233"/>
    </location>
</feature>
<dbReference type="Pfam" id="PF01151">
    <property type="entry name" value="ELO"/>
    <property type="match status" value="1"/>
</dbReference>
<dbReference type="AlphaFoldDB" id="A0A0K2TYL2"/>
<evidence type="ECO:0000256" key="7">
    <source>
        <dbReference type="ARBA" id="ARBA00023098"/>
    </source>
</evidence>
<accession>A0A0K2TYL2</accession>
<dbReference type="PANTHER" id="PTHR11157:SF69">
    <property type="entry name" value="ELONGATION OF VERY LONG CHAIN FATTY ACIDS PROTEIN 7"/>
    <property type="match status" value="1"/>
</dbReference>
<keyword evidence="4 10" id="KW-0812">Transmembrane</keyword>
<reference evidence="11" key="1">
    <citation type="submission" date="2014-05" db="EMBL/GenBank/DDBJ databases">
        <authorList>
            <person name="Chronopoulou M."/>
        </authorList>
    </citation>
    <scope>NUCLEOTIDE SEQUENCE</scope>
    <source>
        <tissue evidence="11">Whole organism</tissue>
    </source>
</reference>
<dbReference type="EMBL" id="HACA01013727">
    <property type="protein sequence ID" value="CDW31088.1"/>
    <property type="molecule type" value="Transcribed_RNA"/>
</dbReference>
<evidence type="ECO:0000256" key="3">
    <source>
        <dbReference type="ARBA" id="ARBA00022679"/>
    </source>
</evidence>
<sequence length="314" mass="37776">MLSLQNFFLFLQCTASQITYFVICRTITHSIQSLIFFKFQIIFHLLLFSLFDKMYGAHWEYRDKRLDNWPLMFSIWPTLILCTLYLYFVYFWGKNFMKDKKSYEFKGLMNLYNLTQIYGSMYMFINFLKGGWLVDYNLLCQPVVYNSDPSSKAMLMVSTCYICYLSKLLDLLDTVFFVFRKKNNQITFLHVFHHVSMPIYAWIEVRWLPGGHETFGPLINSFIHFLMYTYYFLSSLGPSMQKYLWWKRYLTQLQMIQFLVVLIKSCLVIFGFVECGYPWQWSAITAGFMVAFFILFFQFYVQAYFNKTANKKLN</sequence>
<dbReference type="GO" id="GO:0042761">
    <property type="term" value="P:very long-chain fatty acid biosynthetic process"/>
    <property type="evidence" value="ECO:0007669"/>
    <property type="project" value="TreeGrafter"/>
</dbReference>
<feature type="transmembrane region" description="Helical" evidence="10">
    <location>
        <begin position="279"/>
        <end position="301"/>
    </location>
</feature>
<dbReference type="PANTHER" id="PTHR11157">
    <property type="entry name" value="FATTY ACID ACYL TRANSFERASE-RELATED"/>
    <property type="match status" value="1"/>
</dbReference>
<dbReference type="GO" id="GO:0005789">
    <property type="term" value="C:endoplasmic reticulum membrane"/>
    <property type="evidence" value="ECO:0007669"/>
    <property type="project" value="TreeGrafter"/>
</dbReference>
<comment type="similarity">
    <text evidence="10">Belongs to the ELO family.</text>
</comment>
<evidence type="ECO:0000256" key="9">
    <source>
        <dbReference type="ARBA" id="ARBA00023160"/>
    </source>
</evidence>
<protein>
    <recommendedName>
        <fullName evidence="10">Elongation of very long chain fatty acids protein</fullName>
        <ecNumber evidence="10">2.3.1.199</ecNumber>
    </recommendedName>
    <alternativeName>
        <fullName evidence="10">Very-long-chain 3-oxoacyl-CoA synthase</fullName>
    </alternativeName>
</protein>
<evidence type="ECO:0000313" key="11">
    <source>
        <dbReference type="EMBL" id="CDW31088.1"/>
    </source>
</evidence>
<feature type="transmembrane region" description="Helical" evidence="10">
    <location>
        <begin position="154"/>
        <end position="179"/>
    </location>
</feature>
<name>A0A0K2TYL2_LEPSM</name>
<dbReference type="InterPro" id="IPR002076">
    <property type="entry name" value="ELO_fam"/>
</dbReference>
<evidence type="ECO:0000256" key="8">
    <source>
        <dbReference type="ARBA" id="ARBA00023136"/>
    </source>
</evidence>
<keyword evidence="6 10" id="KW-1133">Transmembrane helix</keyword>